<evidence type="ECO:0000313" key="4">
    <source>
        <dbReference type="Proteomes" id="UP001209412"/>
    </source>
</evidence>
<sequence>MSHISTVKEYFRRIDREFPAELFIEDFQFFFPKFGIGRGFDALMELARGIQPTRLSSLHHVDDLLYIEQGNLVAAEGTTEGTSSDNVEWCGGQTPGGRFCSIFEFNDEGLIKRMHVYLDPDYTGADTARFLWPQRTKVEW</sequence>
<dbReference type="Proteomes" id="UP001209412">
    <property type="component" value="Unassembled WGS sequence"/>
</dbReference>
<proteinExistence type="predicted"/>
<organism evidence="3 5">
    <name type="scientific">Paraburkholderia madseniana</name>
    <dbReference type="NCBI Taxonomy" id="2599607"/>
    <lineage>
        <taxon>Bacteria</taxon>
        <taxon>Pseudomonadati</taxon>
        <taxon>Pseudomonadota</taxon>
        <taxon>Betaproteobacteria</taxon>
        <taxon>Burkholderiales</taxon>
        <taxon>Burkholderiaceae</taxon>
        <taxon>Paraburkholderia</taxon>
    </lineage>
</organism>
<accession>A0AAP5BQD8</accession>
<reference evidence="3" key="1">
    <citation type="submission" date="2022-06" db="EMBL/GenBank/DDBJ databases">
        <title>PHB producers.</title>
        <authorList>
            <person name="Besaury L."/>
        </authorList>
    </citation>
    <scope>NUCLEOTIDE SEQUENCE</scope>
    <source>
        <strain evidence="3 4">SEWS6</strain>
    </source>
</reference>
<feature type="domain" description="SnoaL-like" evidence="1">
    <location>
        <begin position="20"/>
        <end position="114"/>
    </location>
</feature>
<dbReference type="Gene3D" id="3.10.450.50">
    <property type="match status" value="1"/>
</dbReference>
<dbReference type="AlphaFoldDB" id="A0AAP5BQD8"/>
<dbReference type="InterPro" id="IPR032710">
    <property type="entry name" value="NTF2-like_dom_sf"/>
</dbReference>
<dbReference type="Proteomes" id="UP001242288">
    <property type="component" value="Unassembled WGS sequence"/>
</dbReference>
<name>A0AAP5BQD8_9BURK</name>
<keyword evidence="4" id="KW-1185">Reference proteome</keyword>
<dbReference type="RefSeq" id="WP_266262301.1">
    <property type="nucleotide sequence ID" value="NZ_JAMXWF010000108.1"/>
</dbReference>
<dbReference type="EMBL" id="JAMXWF010000108">
    <property type="protein sequence ID" value="MDQ6414197.1"/>
    <property type="molecule type" value="Genomic_DNA"/>
</dbReference>
<evidence type="ECO:0000313" key="5">
    <source>
        <dbReference type="Proteomes" id="UP001242288"/>
    </source>
</evidence>
<evidence type="ECO:0000313" key="3">
    <source>
        <dbReference type="EMBL" id="MDQ6414197.1"/>
    </source>
</evidence>
<dbReference type="InterPro" id="IPR037401">
    <property type="entry name" value="SnoaL-like"/>
</dbReference>
<dbReference type="EMBL" id="JAPKHW010000108">
    <property type="protein sequence ID" value="MCX4152386.1"/>
    <property type="molecule type" value="Genomic_DNA"/>
</dbReference>
<protein>
    <submittedName>
        <fullName evidence="3">Nuclear transport factor 2 family protein</fullName>
    </submittedName>
</protein>
<evidence type="ECO:0000259" key="1">
    <source>
        <dbReference type="Pfam" id="PF12680"/>
    </source>
</evidence>
<evidence type="ECO:0000313" key="2">
    <source>
        <dbReference type="EMBL" id="MCX4152386.1"/>
    </source>
</evidence>
<gene>
    <name evidence="3" type="ORF">NIE36_44620</name>
    <name evidence="2" type="ORF">OSB80_44735</name>
</gene>
<dbReference type="SUPFAM" id="SSF54427">
    <property type="entry name" value="NTF2-like"/>
    <property type="match status" value="1"/>
</dbReference>
<dbReference type="Pfam" id="PF12680">
    <property type="entry name" value="SnoaL_2"/>
    <property type="match status" value="1"/>
</dbReference>
<comment type="caution">
    <text evidence="3">The sequence shown here is derived from an EMBL/GenBank/DDBJ whole genome shotgun (WGS) entry which is preliminary data.</text>
</comment>